<keyword evidence="4 9" id="KW-0812">Transmembrane</keyword>
<dbReference type="HAMAP" id="MF_00237">
    <property type="entry name" value="TatB"/>
    <property type="match status" value="1"/>
</dbReference>
<dbReference type="PRINTS" id="PR01506">
    <property type="entry name" value="TATBPROTEIN"/>
</dbReference>
<dbReference type="NCBIfam" id="TIGR01410">
    <property type="entry name" value="tatB"/>
    <property type="match status" value="1"/>
</dbReference>
<dbReference type="Gene3D" id="1.20.5.3310">
    <property type="match status" value="1"/>
</dbReference>
<dbReference type="InterPro" id="IPR018448">
    <property type="entry name" value="TatB"/>
</dbReference>
<evidence type="ECO:0000256" key="5">
    <source>
        <dbReference type="ARBA" id="ARBA00022927"/>
    </source>
</evidence>
<name>A0A371JXT9_9GAMM</name>
<dbReference type="AlphaFoldDB" id="A0A371JXT9"/>
<evidence type="ECO:0000256" key="2">
    <source>
        <dbReference type="ARBA" id="ARBA00022448"/>
    </source>
</evidence>
<evidence type="ECO:0000256" key="1">
    <source>
        <dbReference type="ARBA" id="ARBA00004167"/>
    </source>
</evidence>
<organism evidence="11 12">
    <name type="scientific">Lysobacter silvisoli</name>
    <dbReference type="NCBI Taxonomy" id="2293254"/>
    <lineage>
        <taxon>Bacteria</taxon>
        <taxon>Pseudomonadati</taxon>
        <taxon>Pseudomonadota</taxon>
        <taxon>Gammaproteobacteria</taxon>
        <taxon>Lysobacterales</taxon>
        <taxon>Lysobacteraceae</taxon>
        <taxon>Lysobacter</taxon>
    </lineage>
</organism>
<evidence type="ECO:0000256" key="8">
    <source>
        <dbReference type="ARBA" id="ARBA00023136"/>
    </source>
</evidence>
<dbReference type="EMBL" id="QTSU01000003">
    <property type="protein sequence ID" value="RDZ26460.1"/>
    <property type="molecule type" value="Genomic_DNA"/>
</dbReference>
<comment type="subcellular location">
    <subcellularLocation>
        <location evidence="9">Cell membrane</location>
        <topology evidence="9">Single-pass membrane protein</topology>
    </subcellularLocation>
    <subcellularLocation>
        <location evidence="1">Membrane</location>
        <topology evidence="1">Single-pass membrane protein</topology>
    </subcellularLocation>
</comment>
<dbReference type="OrthoDB" id="9816005at2"/>
<feature type="compositionally biased region" description="Low complexity" evidence="10">
    <location>
        <begin position="111"/>
        <end position="134"/>
    </location>
</feature>
<keyword evidence="2 9" id="KW-0813">Transport</keyword>
<proteinExistence type="inferred from homology"/>
<protein>
    <recommendedName>
        <fullName evidence="9">Sec-independent protein translocase protein TatB</fullName>
    </recommendedName>
</protein>
<dbReference type="RefSeq" id="WP_115860509.1">
    <property type="nucleotide sequence ID" value="NZ_QTSU01000003.1"/>
</dbReference>
<evidence type="ECO:0000313" key="11">
    <source>
        <dbReference type="EMBL" id="RDZ26460.1"/>
    </source>
</evidence>
<comment type="subunit">
    <text evidence="9">The Tat system comprises two distinct complexes: a TatABC complex, containing multiple copies of TatA, TatB and TatC subunits, and a separate TatA complex, containing only TatA subunits. Substrates initially bind to the TatABC complex, which probably triggers association of the separate TatA complex to form the active translocon.</text>
</comment>
<comment type="caution">
    <text evidence="11">The sequence shown here is derived from an EMBL/GenBank/DDBJ whole genome shotgun (WGS) entry which is preliminary data.</text>
</comment>
<evidence type="ECO:0000256" key="6">
    <source>
        <dbReference type="ARBA" id="ARBA00022989"/>
    </source>
</evidence>
<keyword evidence="12" id="KW-1185">Reference proteome</keyword>
<accession>A0A371JXT9</accession>
<comment type="function">
    <text evidence="9">Part of the twin-arginine translocation (Tat) system that transports large folded proteins containing a characteristic twin-arginine motif in their signal peptide across membranes. Together with TatC, TatB is part of a receptor directly interacting with Tat signal peptides. TatB may form an oligomeric binding site that transiently accommodates folded Tat precursor proteins before their translocation.</text>
</comment>
<dbReference type="Pfam" id="PF02416">
    <property type="entry name" value="TatA_B_E"/>
    <property type="match status" value="1"/>
</dbReference>
<keyword evidence="7 9" id="KW-0811">Translocation</keyword>
<dbReference type="InterPro" id="IPR003369">
    <property type="entry name" value="TatA/B/E"/>
</dbReference>
<evidence type="ECO:0000256" key="4">
    <source>
        <dbReference type="ARBA" id="ARBA00022692"/>
    </source>
</evidence>
<keyword evidence="6 9" id="KW-1133">Transmembrane helix</keyword>
<evidence type="ECO:0000256" key="9">
    <source>
        <dbReference type="HAMAP-Rule" id="MF_00237"/>
    </source>
</evidence>
<keyword evidence="3 9" id="KW-1003">Cell membrane</keyword>
<evidence type="ECO:0000256" key="7">
    <source>
        <dbReference type="ARBA" id="ARBA00023010"/>
    </source>
</evidence>
<dbReference type="GO" id="GO:0033281">
    <property type="term" value="C:TAT protein transport complex"/>
    <property type="evidence" value="ECO:0007669"/>
    <property type="project" value="UniProtKB-UniRule"/>
</dbReference>
<dbReference type="GO" id="GO:0043953">
    <property type="term" value="P:protein transport by the Tat complex"/>
    <property type="evidence" value="ECO:0007669"/>
    <property type="project" value="UniProtKB-UniRule"/>
</dbReference>
<dbReference type="PANTHER" id="PTHR33162">
    <property type="entry name" value="SEC-INDEPENDENT PROTEIN TRANSLOCASE PROTEIN TATA, CHLOROPLASTIC"/>
    <property type="match status" value="1"/>
</dbReference>
<sequence length="134" mass="15235">MFDIGFSEIFVIAVVALLVLGPERLPKAARFAGLWVRRARAQWYSVKSELERELADEELRRSLRETQADLREAQESLRNQLHESRDHLQRELREAEQGVQALDRHDEPAQAEPTAAPLDAPADATPTAPADERR</sequence>
<dbReference type="GO" id="GO:0008320">
    <property type="term" value="F:protein transmembrane transporter activity"/>
    <property type="evidence" value="ECO:0007669"/>
    <property type="project" value="UniProtKB-UniRule"/>
</dbReference>
<dbReference type="PANTHER" id="PTHR33162:SF1">
    <property type="entry name" value="SEC-INDEPENDENT PROTEIN TRANSLOCASE PROTEIN TATA, CHLOROPLASTIC"/>
    <property type="match status" value="1"/>
</dbReference>
<dbReference type="Proteomes" id="UP000264492">
    <property type="component" value="Unassembled WGS sequence"/>
</dbReference>
<evidence type="ECO:0000256" key="3">
    <source>
        <dbReference type="ARBA" id="ARBA00022475"/>
    </source>
</evidence>
<feature type="compositionally biased region" description="Basic and acidic residues" evidence="10">
    <location>
        <begin position="72"/>
        <end position="108"/>
    </location>
</feature>
<feature type="region of interest" description="Disordered" evidence="10">
    <location>
        <begin position="72"/>
        <end position="134"/>
    </location>
</feature>
<keyword evidence="5 9" id="KW-0653">Protein transport</keyword>
<evidence type="ECO:0000256" key="10">
    <source>
        <dbReference type="SAM" id="MobiDB-lite"/>
    </source>
</evidence>
<gene>
    <name evidence="9 11" type="primary">tatB</name>
    <name evidence="11" type="ORF">DX914_15805</name>
</gene>
<comment type="similarity">
    <text evidence="9">Belongs to the TatB family.</text>
</comment>
<evidence type="ECO:0000313" key="12">
    <source>
        <dbReference type="Proteomes" id="UP000264492"/>
    </source>
</evidence>
<reference evidence="11 12" key="1">
    <citation type="submission" date="2018-08" db="EMBL/GenBank/DDBJ databases">
        <title>Lysobacter sp. zong2l5, whole genome shotgun sequence.</title>
        <authorList>
            <person name="Zhang X."/>
            <person name="Feng G."/>
            <person name="Zhu H."/>
        </authorList>
    </citation>
    <scope>NUCLEOTIDE SEQUENCE [LARGE SCALE GENOMIC DNA]</scope>
    <source>
        <strain evidence="12">zong2l5</strain>
    </source>
</reference>
<keyword evidence="8 9" id="KW-0472">Membrane</keyword>